<keyword evidence="1" id="KW-0433">Leucine-rich repeat</keyword>
<dbReference type="Gramene" id="PRQ39848">
    <property type="protein sequence ID" value="PRQ39848"/>
    <property type="gene ID" value="RchiOBHm_Chr4g0429711"/>
</dbReference>
<keyword evidence="2" id="KW-0677">Repeat</keyword>
<dbReference type="Pfam" id="PF20160">
    <property type="entry name" value="C-JID"/>
    <property type="match status" value="1"/>
</dbReference>
<evidence type="ECO:0000256" key="2">
    <source>
        <dbReference type="ARBA" id="ARBA00022737"/>
    </source>
</evidence>
<evidence type="ECO:0000313" key="6">
    <source>
        <dbReference type="Proteomes" id="UP000238479"/>
    </source>
</evidence>
<proteinExistence type="predicted"/>
<feature type="domain" description="C-JID" evidence="4">
    <location>
        <begin position="185"/>
        <end position="330"/>
    </location>
</feature>
<dbReference type="EMBL" id="PDCK01000042">
    <property type="protein sequence ID" value="PRQ39848.1"/>
    <property type="molecule type" value="Genomic_DNA"/>
</dbReference>
<dbReference type="InterPro" id="IPR045344">
    <property type="entry name" value="C-JID"/>
</dbReference>
<sequence length="394" mass="43974">MPPDLSRDANWIGLAFCASFAALKNSSANFANNVDPGLPHHLTCHLEKDDGGSLESLHDYCTTNEEFQWMHLGGFMWLSYIPRTWFSDQLNECGCLEASIVSGHGAFNVDKCGFRLVYQQDEEELKQTLMLCKTALLDLYEEKQDHEADGTSRTLADNHDGETSSANGIRDQDFDRALTYNSCFPPSDIVEWFGHHSNGPSVKIPLPSNLYKENTNWVGLALCAYFSVLDPSNASLDHLDSEKLDHHLTCYLETDSGSTDFFHCYITKNKEFKWLHLGGFLWVSYIPQRLLSLGHQSNECINLEASIGSDHQGLGVLKCGLRLLYQHDVEEFKKTIMHCKTSLSEHYNGENKPDVGGETESSSTSSKCVIGGPHSGILERPQIDKGKGVLVSGW</sequence>
<dbReference type="AlphaFoldDB" id="A0A2P6R087"/>
<organism evidence="5 6">
    <name type="scientific">Rosa chinensis</name>
    <name type="common">China rose</name>
    <dbReference type="NCBI Taxonomy" id="74649"/>
    <lineage>
        <taxon>Eukaryota</taxon>
        <taxon>Viridiplantae</taxon>
        <taxon>Streptophyta</taxon>
        <taxon>Embryophyta</taxon>
        <taxon>Tracheophyta</taxon>
        <taxon>Spermatophyta</taxon>
        <taxon>Magnoliopsida</taxon>
        <taxon>eudicotyledons</taxon>
        <taxon>Gunneridae</taxon>
        <taxon>Pentapetalae</taxon>
        <taxon>rosids</taxon>
        <taxon>fabids</taxon>
        <taxon>Rosales</taxon>
        <taxon>Rosaceae</taxon>
        <taxon>Rosoideae</taxon>
        <taxon>Rosoideae incertae sedis</taxon>
        <taxon>Rosa</taxon>
    </lineage>
</organism>
<feature type="region of interest" description="Disordered" evidence="3">
    <location>
        <begin position="148"/>
        <end position="168"/>
    </location>
</feature>
<gene>
    <name evidence="5" type="ORF">RchiOBHm_Chr4g0429711</name>
</gene>
<evidence type="ECO:0000256" key="3">
    <source>
        <dbReference type="SAM" id="MobiDB-lite"/>
    </source>
</evidence>
<dbReference type="OMA" id="RDANWIG"/>
<evidence type="ECO:0000313" key="5">
    <source>
        <dbReference type="EMBL" id="PRQ39848.1"/>
    </source>
</evidence>
<keyword evidence="6" id="KW-1185">Reference proteome</keyword>
<accession>A0A2P6R087</accession>
<name>A0A2P6R087_ROSCH</name>
<evidence type="ECO:0000259" key="4">
    <source>
        <dbReference type="Pfam" id="PF20160"/>
    </source>
</evidence>
<reference evidence="5 6" key="1">
    <citation type="journal article" date="2018" name="Nat. Genet.">
        <title>The Rosa genome provides new insights in the design of modern roses.</title>
        <authorList>
            <person name="Bendahmane M."/>
        </authorList>
    </citation>
    <scope>NUCLEOTIDE SEQUENCE [LARGE SCALE GENOMIC DNA]</scope>
    <source>
        <strain evidence="6">cv. Old Blush</strain>
    </source>
</reference>
<evidence type="ECO:0000256" key="1">
    <source>
        <dbReference type="ARBA" id="ARBA00022614"/>
    </source>
</evidence>
<feature type="compositionally biased region" description="Basic and acidic residues" evidence="3">
    <location>
        <begin position="148"/>
        <end position="162"/>
    </location>
</feature>
<protein>
    <recommendedName>
        <fullName evidence="4">C-JID domain-containing protein</fullName>
    </recommendedName>
</protein>
<comment type="caution">
    <text evidence="5">The sequence shown here is derived from an EMBL/GenBank/DDBJ whole genome shotgun (WGS) entry which is preliminary data.</text>
</comment>
<dbReference type="Proteomes" id="UP000238479">
    <property type="component" value="Chromosome 4"/>
</dbReference>